<evidence type="ECO:0000259" key="10">
    <source>
        <dbReference type="PROSITE" id="PS51032"/>
    </source>
</evidence>
<comment type="subcellular location">
    <subcellularLocation>
        <location evidence="1">Nucleus</location>
    </subcellularLocation>
</comment>
<protein>
    <recommendedName>
        <fullName evidence="10">AP2/ERF domain-containing protein</fullName>
    </recommendedName>
</protein>
<dbReference type="GO" id="GO:0000976">
    <property type="term" value="F:transcription cis-regulatory region binding"/>
    <property type="evidence" value="ECO:0007669"/>
    <property type="project" value="UniProtKB-ARBA"/>
</dbReference>
<keyword evidence="3" id="KW-0805">Transcription regulation</keyword>
<dbReference type="GO" id="GO:0009873">
    <property type="term" value="P:ethylene-activated signaling pathway"/>
    <property type="evidence" value="ECO:0007669"/>
    <property type="project" value="UniProtKB-KW"/>
</dbReference>
<dbReference type="PANTHER" id="PTHR31657">
    <property type="entry name" value="ETHYLENE-RESPONSIVE TRANSCRIPTION FACTOR ERF061"/>
    <property type="match status" value="1"/>
</dbReference>
<evidence type="ECO:0000256" key="8">
    <source>
        <dbReference type="ARBA" id="ARBA00024343"/>
    </source>
</evidence>
<dbReference type="PANTHER" id="PTHR31657:SF73">
    <property type="entry name" value="OS02G0752800 PROTEIN"/>
    <property type="match status" value="1"/>
</dbReference>
<dbReference type="CDD" id="cd00018">
    <property type="entry name" value="AP2"/>
    <property type="match status" value="1"/>
</dbReference>
<name>A0A835I627_9MAGN</name>
<evidence type="ECO:0000256" key="9">
    <source>
        <dbReference type="SAM" id="MobiDB-lite"/>
    </source>
</evidence>
<keyword evidence="2" id="KW-0936">Ethylene signaling pathway</keyword>
<comment type="similarity">
    <text evidence="8">Belongs to the AP2/ERF transcription factor family. ERF subfamily.</text>
</comment>
<evidence type="ECO:0000313" key="12">
    <source>
        <dbReference type="Proteomes" id="UP000631114"/>
    </source>
</evidence>
<evidence type="ECO:0000256" key="1">
    <source>
        <dbReference type="ARBA" id="ARBA00004123"/>
    </source>
</evidence>
<dbReference type="SUPFAM" id="SSF54171">
    <property type="entry name" value="DNA-binding domain"/>
    <property type="match status" value="1"/>
</dbReference>
<dbReference type="GO" id="GO:0003700">
    <property type="term" value="F:DNA-binding transcription factor activity"/>
    <property type="evidence" value="ECO:0007669"/>
    <property type="project" value="InterPro"/>
</dbReference>
<dbReference type="InterPro" id="IPR051758">
    <property type="entry name" value="ERF/AP2-like"/>
</dbReference>
<dbReference type="EMBL" id="JADFTS010000004">
    <property type="protein sequence ID" value="KAF9610332.1"/>
    <property type="molecule type" value="Genomic_DNA"/>
</dbReference>
<dbReference type="InterPro" id="IPR001471">
    <property type="entry name" value="AP2/ERF_dom"/>
</dbReference>
<evidence type="ECO:0000256" key="4">
    <source>
        <dbReference type="ARBA" id="ARBA00023125"/>
    </source>
</evidence>
<keyword evidence="7" id="KW-0539">Nucleus</keyword>
<sequence length="334" mass="36741">MAASIDNYTTSSGSTFTDPLTEELMVALYPFIKSASSNIYCSITTSPSLSCSTISFDSSPSLSPPSFEPNLDYCSTSTTPMFSTYDDQLGLEQTGSIGLNHLTPSQIQQIQYQIQPQNQQTAAASFHSQKLNQIQQQKNSPQFPQSKSYPDEAKIRLPRNRTRLWLGTFETAEEAALAYDKAAFKLRGEFARLNFPHLRHQGSLGDYKPLHSSVDAKLEAICQSLKEGNSSKPTVVSGSKKTKGKKSQASVPNVMEVAVNSCNGEMGFLGSEDIKVENTTTPSQSDTDVVSLVSSPESDVSKFQEFTDMPWNDSDNFSLHKYPSFDVDWEAILS</sequence>
<feature type="domain" description="AP2/ERF" evidence="10">
    <location>
        <begin position="136"/>
        <end position="196"/>
    </location>
</feature>
<dbReference type="InterPro" id="IPR016177">
    <property type="entry name" value="DNA-bd_dom_sf"/>
</dbReference>
<evidence type="ECO:0000313" key="11">
    <source>
        <dbReference type="EMBL" id="KAF9610332.1"/>
    </source>
</evidence>
<evidence type="ECO:0000256" key="3">
    <source>
        <dbReference type="ARBA" id="ARBA00023015"/>
    </source>
</evidence>
<accession>A0A835I627</accession>
<evidence type="ECO:0000256" key="2">
    <source>
        <dbReference type="ARBA" id="ARBA00022745"/>
    </source>
</evidence>
<proteinExistence type="inferred from homology"/>
<evidence type="ECO:0000256" key="5">
    <source>
        <dbReference type="ARBA" id="ARBA00023159"/>
    </source>
</evidence>
<evidence type="ECO:0000256" key="6">
    <source>
        <dbReference type="ARBA" id="ARBA00023163"/>
    </source>
</evidence>
<keyword evidence="12" id="KW-1185">Reference proteome</keyword>
<dbReference type="SMART" id="SM00380">
    <property type="entry name" value="AP2"/>
    <property type="match status" value="1"/>
</dbReference>
<keyword evidence="4" id="KW-0238">DNA-binding</keyword>
<reference evidence="11 12" key="1">
    <citation type="submission" date="2020-10" db="EMBL/GenBank/DDBJ databases">
        <title>The Coptis chinensis genome and diversification of protoberbering-type alkaloids.</title>
        <authorList>
            <person name="Wang B."/>
            <person name="Shu S."/>
            <person name="Song C."/>
            <person name="Liu Y."/>
        </authorList>
    </citation>
    <scope>NUCLEOTIDE SEQUENCE [LARGE SCALE GENOMIC DNA]</scope>
    <source>
        <strain evidence="11">HL-2020</strain>
        <tissue evidence="11">Leaf</tissue>
    </source>
</reference>
<keyword evidence="6" id="KW-0804">Transcription</keyword>
<dbReference type="InterPro" id="IPR036955">
    <property type="entry name" value="AP2/ERF_dom_sf"/>
</dbReference>
<evidence type="ECO:0000256" key="7">
    <source>
        <dbReference type="ARBA" id="ARBA00023242"/>
    </source>
</evidence>
<dbReference type="AlphaFoldDB" id="A0A835I627"/>
<dbReference type="GO" id="GO:0005634">
    <property type="term" value="C:nucleus"/>
    <property type="evidence" value="ECO:0007669"/>
    <property type="project" value="UniProtKB-SubCell"/>
</dbReference>
<dbReference type="Proteomes" id="UP000631114">
    <property type="component" value="Unassembled WGS sequence"/>
</dbReference>
<comment type="caution">
    <text evidence="11">The sequence shown here is derived from an EMBL/GenBank/DDBJ whole genome shotgun (WGS) entry which is preliminary data.</text>
</comment>
<dbReference type="Gene3D" id="3.30.730.10">
    <property type="entry name" value="AP2/ERF domain"/>
    <property type="match status" value="1"/>
</dbReference>
<keyword evidence="5" id="KW-0010">Activator</keyword>
<organism evidence="11 12">
    <name type="scientific">Coptis chinensis</name>
    <dbReference type="NCBI Taxonomy" id="261450"/>
    <lineage>
        <taxon>Eukaryota</taxon>
        <taxon>Viridiplantae</taxon>
        <taxon>Streptophyta</taxon>
        <taxon>Embryophyta</taxon>
        <taxon>Tracheophyta</taxon>
        <taxon>Spermatophyta</taxon>
        <taxon>Magnoliopsida</taxon>
        <taxon>Ranunculales</taxon>
        <taxon>Ranunculaceae</taxon>
        <taxon>Coptidoideae</taxon>
        <taxon>Coptis</taxon>
    </lineage>
</organism>
<feature type="region of interest" description="Disordered" evidence="9">
    <location>
        <begin position="228"/>
        <end position="248"/>
    </location>
</feature>
<dbReference type="PROSITE" id="PS51032">
    <property type="entry name" value="AP2_ERF"/>
    <property type="match status" value="1"/>
</dbReference>
<dbReference type="OrthoDB" id="663856at2759"/>
<gene>
    <name evidence="11" type="ORF">IFM89_022002</name>
</gene>